<gene>
    <name evidence="22" type="ORF">EYW49_10065</name>
</gene>
<dbReference type="RefSeq" id="WP_131309120.1">
    <property type="nucleotide sequence ID" value="NZ_SJFN01000012.1"/>
</dbReference>
<evidence type="ECO:0000313" key="23">
    <source>
        <dbReference type="Proteomes" id="UP000292781"/>
    </source>
</evidence>
<keyword evidence="8 16" id="KW-0479">Metal-binding</keyword>
<evidence type="ECO:0000256" key="16">
    <source>
        <dbReference type="PIRSR" id="PIRSR037149-1"/>
    </source>
</evidence>
<dbReference type="SUPFAM" id="SSF55124">
    <property type="entry name" value="Nitrite/Sulfite reductase N-terminal domain-like"/>
    <property type="match status" value="1"/>
</dbReference>
<evidence type="ECO:0000313" key="22">
    <source>
        <dbReference type="EMBL" id="TBW38279.1"/>
    </source>
</evidence>
<comment type="similarity">
    <text evidence="3">Belongs to the nitrite and sulfite reductase 4Fe-4S domain family.</text>
</comment>
<evidence type="ECO:0000256" key="13">
    <source>
        <dbReference type="ARBA" id="ARBA00023063"/>
    </source>
</evidence>
<dbReference type="Gene3D" id="3.30.390.30">
    <property type="match status" value="1"/>
</dbReference>
<dbReference type="InterPro" id="IPR045854">
    <property type="entry name" value="NO2/SO3_Rdtase_4Fe4S_sf"/>
</dbReference>
<evidence type="ECO:0000259" key="19">
    <source>
        <dbReference type="Pfam" id="PF04324"/>
    </source>
</evidence>
<comment type="cofactor">
    <cofactor evidence="14">
        <name>[2Fe-2S] cluster</name>
        <dbReference type="ChEBI" id="CHEBI:190135"/>
    </cofactor>
</comment>
<accession>A0A4Q9VR01</accession>
<dbReference type="Pfam" id="PF03460">
    <property type="entry name" value="NIR_SIR_ferr"/>
    <property type="match status" value="1"/>
</dbReference>
<feature type="domain" description="BFD-like [2Fe-2S]-binding" evidence="19">
    <location>
        <begin position="424"/>
        <end position="472"/>
    </location>
</feature>
<evidence type="ECO:0000256" key="7">
    <source>
        <dbReference type="ARBA" id="ARBA00022714"/>
    </source>
</evidence>
<reference evidence="22 23" key="1">
    <citation type="submission" date="2019-02" db="EMBL/GenBank/DDBJ databases">
        <title>Siculibacillus lacustris gen. nov., sp. nov., a new rosette-forming bacterium isolated from a freshwater crater lake (Lake St. Ana, Romania).</title>
        <authorList>
            <person name="Felfoldi T."/>
            <person name="Marton Z."/>
            <person name="Szabo A."/>
            <person name="Mentes A."/>
            <person name="Boka K."/>
            <person name="Marialigeti K."/>
            <person name="Mathe I."/>
            <person name="Koncz M."/>
            <person name="Schumann P."/>
            <person name="Toth E."/>
        </authorList>
    </citation>
    <scope>NUCLEOTIDE SEQUENCE [LARGE SCALE GENOMIC DNA]</scope>
    <source>
        <strain evidence="22 23">SA-279</strain>
    </source>
</reference>
<dbReference type="GO" id="GO:0051537">
    <property type="term" value="F:2 iron, 2 sulfur cluster binding"/>
    <property type="evidence" value="ECO:0007669"/>
    <property type="project" value="UniProtKB-KW"/>
</dbReference>
<feature type="domain" description="FAD/NAD(P)-binding" evidence="20">
    <location>
        <begin position="9"/>
        <end position="285"/>
    </location>
</feature>
<comment type="cofactor">
    <cofactor evidence="16">
        <name>[4Fe-4S] cluster</name>
        <dbReference type="ChEBI" id="CHEBI:49883"/>
    </cofactor>
    <text evidence="16">Binds 1 [4Fe-4S] cluster per subunit.</text>
</comment>
<feature type="binding site" evidence="16">
    <location>
        <position position="684"/>
    </location>
    <ligand>
        <name>[4Fe-4S] cluster</name>
        <dbReference type="ChEBI" id="CHEBI:49883"/>
    </ligand>
</feature>
<evidence type="ECO:0000256" key="1">
    <source>
        <dbReference type="ARBA" id="ARBA00001974"/>
    </source>
</evidence>
<dbReference type="PIRSF" id="PIRSF037149">
    <property type="entry name" value="NirB"/>
    <property type="match status" value="1"/>
</dbReference>
<evidence type="ECO:0000256" key="5">
    <source>
        <dbReference type="ARBA" id="ARBA00022617"/>
    </source>
</evidence>
<feature type="domain" description="Nitrite/sulphite reductase 4Fe-4S" evidence="17">
    <location>
        <begin position="635"/>
        <end position="772"/>
    </location>
</feature>
<dbReference type="GO" id="GO:0050661">
    <property type="term" value="F:NADP binding"/>
    <property type="evidence" value="ECO:0007669"/>
    <property type="project" value="UniProtKB-UniRule"/>
</dbReference>
<organism evidence="22 23">
    <name type="scientific">Siculibacillus lacustris</name>
    <dbReference type="NCBI Taxonomy" id="1549641"/>
    <lineage>
        <taxon>Bacteria</taxon>
        <taxon>Pseudomonadati</taxon>
        <taxon>Pseudomonadota</taxon>
        <taxon>Alphaproteobacteria</taxon>
        <taxon>Hyphomicrobiales</taxon>
        <taxon>Ancalomicrobiaceae</taxon>
        <taxon>Siculibacillus</taxon>
    </lineage>
</organism>
<dbReference type="GO" id="GO:0050660">
    <property type="term" value="F:flavin adenine dinucleotide binding"/>
    <property type="evidence" value="ECO:0007669"/>
    <property type="project" value="UniProtKB-UniRule"/>
</dbReference>
<keyword evidence="13 15" id="KW-0534">Nitrate assimilation</keyword>
<dbReference type="PRINTS" id="PR00368">
    <property type="entry name" value="FADPNR"/>
</dbReference>
<keyword evidence="4 16" id="KW-0004">4Fe-4S</keyword>
<keyword evidence="23" id="KW-1185">Reference proteome</keyword>
<evidence type="ECO:0000256" key="9">
    <source>
        <dbReference type="ARBA" id="ARBA00022827"/>
    </source>
</evidence>
<comment type="cofactor">
    <cofactor evidence="1 15">
        <name>FAD</name>
        <dbReference type="ChEBI" id="CHEBI:57692"/>
    </cofactor>
</comment>
<evidence type="ECO:0000256" key="4">
    <source>
        <dbReference type="ARBA" id="ARBA00022485"/>
    </source>
</evidence>
<dbReference type="InterPro" id="IPR041854">
    <property type="entry name" value="BFD-like_2Fe2S-bd_dom_sf"/>
</dbReference>
<dbReference type="GO" id="GO:0042128">
    <property type="term" value="P:nitrate assimilation"/>
    <property type="evidence" value="ECO:0007669"/>
    <property type="project" value="UniProtKB-UniRule"/>
</dbReference>
<dbReference type="EMBL" id="SJFN01000012">
    <property type="protein sequence ID" value="TBW38279.1"/>
    <property type="molecule type" value="Genomic_DNA"/>
</dbReference>
<dbReference type="Gene3D" id="3.50.50.60">
    <property type="entry name" value="FAD/NAD(P)-binding domain"/>
    <property type="match status" value="2"/>
</dbReference>
<evidence type="ECO:0000256" key="6">
    <source>
        <dbReference type="ARBA" id="ARBA00022630"/>
    </source>
</evidence>
<evidence type="ECO:0000256" key="3">
    <source>
        <dbReference type="ARBA" id="ARBA00010429"/>
    </source>
</evidence>
<dbReference type="InterPro" id="IPR036188">
    <property type="entry name" value="FAD/NAD-bd_sf"/>
</dbReference>
<comment type="cofactor">
    <cofactor evidence="16">
        <name>siroheme</name>
        <dbReference type="ChEBI" id="CHEBI:60052"/>
    </cofactor>
    <text evidence="16">Binds 1 siroheme per subunit.</text>
</comment>
<dbReference type="CDD" id="cd19944">
    <property type="entry name" value="NirB_Fer2_BFD-like_2"/>
    <property type="match status" value="1"/>
</dbReference>
<dbReference type="AlphaFoldDB" id="A0A4Q9VR01"/>
<feature type="binding site" description="axial binding residue" evidence="16">
    <location>
        <position position="688"/>
    </location>
    <ligand>
        <name>siroheme</name>
        <dbReference type="ChEBI" id="CHEBI:60052"/>
    </ligand>
    <ligandPart>
        <name>Fe</name>
        <dbReference type="ChEBI" id="CHEBI:18248"/>
    </ligandPart>
</feature>
<evidence type="ECO:0000259" key="18">
    <source>
        <dbReference type="Pfam" id="PF03460"/>
    </source>
</evidence>
<dbReference type="GO" id="GO:0020037">
    <property type="term" value="F:heme binding"/>
    <property type="evidence" value="ECO:0007669"/>
    <property type="project" value="InterPro"/>
</dbReference>
<feature type="binding site" evidence="16">
    <location>
        <position position="688"/>
    </location>
    <ligand>
        <name>[4Fe-4S] cluster</name>
        <dbReference type="ChEBI" id="CHEBI:49883"/>
    </ligand>
</feature>
<evidence type="ECO:0000256" key="15">
    <source>
        <dbReference type="PIRNR" id="PIRNR037149"/>
    </source>
</evidence>
<sequence>MNIVPTPEKLVVIGNGMAAGRTLEELFARAPGRYAVTVFGAEPRVNYNRIMLSPVLSGEKAYEDIIIHDDAWYAANGVRLERGATIVAIDRAARTVTAASGKVTPYDTLILATGSEPFVIPVPGKDLPGVVTFRDLDDVEKMQAAADAGGHAVVIGGGLLGLEAAAGLQMKGMGVTVVHLMPTLMERQLDPSAGYLLRRAIEVRGIEVVTQANTKAILGETHVTGVELADGRIIAATLVVMAVGIRPATALARAAGLAVERGVVVDDAMRTSDPSVYAVGECVQHRGACYGLVAPLYEMGKVLAANLAGDGAAYTGSVTATKLKVTGIDLFSAGDFSEGDDRDEIVLRDPARGVYKRLVLKDDRIVGAVLYGETGDGSWFFDLLKKETDVAAMRDTLIFGQAYQGGSPLDPTAAVAALPDDAEICGCNGISKGTIVGAITAQRLTSLEEVRAVTKASASCGQCTGKVEQLLAVTLGDAFAGPARKTMCKCTDLTHGEVRDFIRAKALKSIPAVMQELGWKTSCGCASCRPALNYYLVCEWPEDEVDDSQSRFINERVHANIQKDGTFSVVPRMWGGLTTPAELKAIAEIAERWQVPTVKMTGGQRIDLLGIAKENLPGVWKDLNDAGMISGAAYAKGLRTVKTCVGKEWCRFGTQDSMGLGIKLEKLMWGSWTPAKVKLGVSGCPRNCSESTIKDIGVICVDSGFDLHIAGAAGLHVRATDLLGHVETEAEVLEYCAAVLQMYREDGFYLERIYKWSARVGLDTIRRTIMADAAARAALFDRFLTSQKAAQVDPWGERVAGHEAHEFSNLTVVPALAAE</sequence>
<keyword evidence="9 15" id="KW-0274">FAD</keyword>
<evidence type="ECO:0000259" key="17">
    <source>
        <dbReference type="Pfam" id="PF01077"/>
    </source>
</evidence>
<keyword evidence="7" id="KW-0001">2Fe-2S</keyword>
<dbReference type="InterPro" id="IPR016156">
    <property type="entry name" value="FAD/NAD-linked_Rdtase_dimer_sf"/>
</dbReference>
<feature type="domain" description="BFD-like [2Fe-2S]-binding" evidence="19">
    <location>
        <begin position="487"/>
        <end position="536"/>
    </location>
</feature>
<feature type="binding site" evidence="16">
    <location>
        <position position="644"/>
    </location>
    <ligand>
        <name>[4Fe-4S] cluster</name>
        <dbReference type="ChEBI" id="CHEBI:49883"/>
    </ligand>
</feature>
<dbReference type="InterPro" id="IPR006067">
    <property type="entry name" value="NO2/SO3_Rdtase_4Fe4S_dom"/>
</dbReference>
<keyword evidence="11 16" id="KW-0408">Iron</keyword>
<dbReference type="Pfam" id="PF07992">
    <property type="entry name" value="Pyr_redox_2"/>
    <property type="match status" value="1"/>
</dbReference>
<feature type="domain" description="NADH-rubredoxin oxidoreductase C-terminal" evidence="21">
    <location>
        <begin position="320"/>
        <end position="388"/>
    </location>
</feature>
<dbReference type="SUPFAM" id="SSF56014">
    <property type="entry name" value="Nitrite and sulphite reductase 4Fe-4S domain-like"/>
    <property type="match status" value="1"/>
</dbReference>
<dbReference type="Pfam" id="PF01077">
    <property type="entry name" value="NIR_SIR"/>
    <property type="match status" value="1"/>
</dbReference>
<dbReference type="Gene3D" id="1.10.10.1100">
    <property type="entry name" value="BFD-like [2Fe-2S]-binding domain"/>
    <property type="match status" value="2"/>
</dbReference>
<dbReference type="InterPro" id="IPR005117">
    <property type="entry name" value="NiRdtase/SiRdtase_haem-b_fer"/>
</dbReference>
<dbReference type="InterPro" id="IPR023753">
    <property type="entry name" value="FAD/NAD-binding_dom"/>
</dbReference>
<dbReference type="Pfam" id="PF04324">
    <property type="entry name" value="Fer2_BFD"/>
    <property type="match status" value="2"/>
</dbReference>
<dbReference type="PRINTS" id="PR00411">
    <property type="entry name" value="PNDRDTASEI"/>
</dbReference>
<dbReference type="InterPro" id="IPR017121">
    <property type="entry name" value="Nitrite_Rdtase_lsu"/>
</dbReference>
<dbReference type="InterPro" id="IPR036136">
    <property type="entry name" value="Nit/Sulf_reduc_fer-like_dom_sf"/>
</dbReference>
<dbReference type="CDD" id="cd19943">
    <property type="entry name" value="NirB_Fer2_BFD-like_1"/>
    <property type="match status" value="1"/>
</dbReference>
<dbReference type="GO" id="GO:0098809">
    <property type="term" value="F:nitrite reductase activity"/>
    <property type="evidence" value="ECO:0007669"/>
    <property type="project" value="InterPro"/>
</dbReference>
<dbReference type="GO" id="GO:0046872">
    <property type="term" value="F:metal ion binding"/>
    <property type="evidence" value="ECO:0007669"/>
    <property type="project" value="UniProtKB-KW"/>
</dbReference>
<keyword evidence="5 16" id="KW-0349">Heme</keyword>
<evidence type="ECO:0000256" key="14">
    <source>
        <dbReference type="ARBA" id="ARBA00034078"/>
    </source>
</evidence>
<dbReference type="Gene3D" id="3.90.480.10">
    <property type="entry name" value="Sulfite Reductase Hemoprotein,Domain 2"/>
    <property type="match status" value="1"/>
</dbReference>
<keyword evidence="10" id="KW-0560">Oxidoreductase</keyword>
<protein>
    <submittedName>
        <fullName evidence="22">NAD(P)/FAD-dependent oxidoreductase</fullName>
    </submittedName>
</protein>
<dbReference type="InterPro" id="IPR052034">
    <property type="entry name" value="NasD-like"/>
</dbReference>
<dbReference type="PRINTS" id="PR00397">
    <property type="entry name" value="SIROHAEM"/>
</dbReference>
<dbReference type="NCBIfam" id="TIGR02374">
    <property type="entry name" value="nitri_red_nirB"/>
    <property type="match status" value="1"/>
</dbReference>
<evidence type="ECO:0000259" key="20">
    <source>
        <dbReference type="Pfam" id="PF07992"/>
    </source>
</evidence>
<evidence type="ECO:0000256" key="12">
    <source>
        <dbReference type="ARBA" id="ARBA00023014"/>
    </source>
</evidence>
<feature type="binding site" evidence="16">
    <location>
        <position position="650"/>
    </location>
    <ligand>
        <name>[4Fe-4S] cluster</name>
        <dbReference type="ChEBI" id="CHEBI:49883"/>
    </ligand>
</feature>
<comment type="pathway">
    <text evidence="2">Nitrogen metabolism; nitrate reduction (assimilation).</text>
</comment>
<dbReference type="InterPro" id="IPR012744">
    <property type="entry name" value="Nitri_red_NirB"/>
</dbReference>
<keyword evidence="6 15" id="KW-0285">Flavoprotein</keyword>
<dbReference type="SUPFAM" id="SSF51905">
    <property type="entry name" value="FAD/NAD(P)-binding domain"/>
    <property type="match status" value="2"/>
</dbReference>
<comment type="caution">
    <text evidence="22">The sequence shown here is derived from an EMBL/GenBank/DDBJ whole genome shotgun (WGS) entry which is preliminary data.</text>
</comment>
<dbReference type="Gene3D" id="3.30.413.10">
    <property type="entry name" value="Sulfite Reductase Hemoprotein, domain 1"/>
    <property type="match status" value="1"/>
</dbReference>
<dbReference type="OrthoDB" id="9768666at2"/>
<name>A0A4Q9VR01_9HYPH</name>
<proteinExistence type="inferred from homology"/>
<dbReference type="InterPro" id="IPR007419">
    <property type="entry name" value="BFD-like_2Fe2S-bd_dom"/>
</dbReference>
<dbReference type="PROSITE" id="PS00365">
    <property type="entry name" value="NIR_SIR"/>
    <property type="match status" value="1"/>
</dbReference>
<evidence type="ECO:0000256" key="2">
    <source>
        <dbReference type="ARBA" id="ARBA00005096"/>
    </source>
</evidence>
<dbReference type="GO" id="GO:0051539">
    <property type="term" value="F:4 iron, 4 sulfur cluster binding"/>
    <property type="evidence" value="ECO:0007669"/>
    <property type="project" value="UniProtKB-KW"/>
</dbReference>
<evidence type="ECO:0000256" key="8">
    <source>
        <dbReference type="ARBA" id="ARBA00022723"/>
    </source>
</evidence>
<dbReference type="Proteomes" id="UP000292781">
    <property type="component" value="Unassembled WGS sequence"/>
</dbReference>
<dbReference type="InterPro" id="IPR041575">
    <property type="entry name" value="Rubredoxin_C"/>
</dbReference>
<feature type="domain" description="Nitrite/Sulfite reductase ferredoxin-like" evidence="18">
    <location>
        <begin position="561"/>
        <end position="625"/>
    </location>
</feature>
<keyword evidence="12 16" id="KW-0411">Iron-sulfur</keyword>
<dbReference type="Pfam" id="PF18267">
    <property type="entry name" value="Rubredoxin_C"/>
    <property type="match status" value="1"/>
</dbReference>
<dbReference type="InterPro" id="IPR006066">
    <property type="entry name" value="NO2/SO3_Rdtase_FeS/sirohaem_BS"/>
</dbReference>
<evidence type="ECO:0000256" key="11">
    <source>
        <dbReference type="ARBA" id="ARBA00023004"/>
    </source>
</evidence>
<dbReference type="PANTHER" id="PTHR43809:SF1">
    <property type="entry name" value="NITRITE REDUCTASE (NADH) LARGE SUBUNIT"/>
    <property type="match status" value="1"/>
</dbReference>
<evidence type="ECO:0000256" key="10">
    <source>
        <dbReference type="ARBA" id="ARBA00023002"/>
    </source>
</evidence>
<dbReference type="PANTHER" id="PTHR43809">
    <property type="entry name" value="NITRITE REDUCTASE (NADH) LARGE SUBUNIT"/>
    <property type="match status" value="1"/>
</dbReference>
<dbReference type="UniPathway" id="UPA00653"/>
<evidence type="ECO:0000259" key="21">
    <source>
        <dbReference type="Pfam" id="PF18267"/>
    </source>
</evidence>